<evidence type="ECO:0000313" key="7">
    <source>
        <dbReference type="Proteomes" id="UP000647424"/>
    </source>
</evidence>
<name>A0A927FFS9_9BURK</name>
<keyword evidence="3" id="KW-0804">Transcription</keyword>
<dbReference type="InterPro" id="IPR012318">
    <property type="entry name" value="HTH_CRP"/>
</dbReference>
<dbReference type="SUPFAM" id="SSF51206">
    <property type="entry name" value="cAMP-binding domain-like"/>
    <property type="match status" value="1"/>
</dbReference>
<dbReference type="InterPro" id="IPR018490">
    <property type="entry name" value="cNMP-bd_dom_sf"/>
</dbReference>
<dbReference type="GO" id="GO:0003700">
    <property type="term" value="F:DNA-binding transcription factor activity"/>
    <property type="evidence" value="ECO:0007669"/>
    <property type="project" value="TreeGrafter"/>
</dbReference>
<evidence type="ECO:0000256" key="1">
    <source>
        <dbReference type="ARBA" id="ARBA00023015"/>
    </source>
</evidence>
<dbReference type="PANTHER" id="PTHR24567:SF74">
    <property type="entry name" value="HTH-TYPE TRANSCRIPTIONAL REGULATOR ARCR"/>
    <property type="match status" value="1"/>
</dbReference>
<dbReference type="GO" id="GO:0003677">
    <property type="term" value="F:DNA binding"/>
    <property type="evidence" value="ECO:0007669"/>
    <property type="project" value="UniProtKB-KW"/>
</dbReference>
<dbReference type="GO" id="GO:0005829">
    <property type="term" value="C:cytosol"/>
    <property type="evidence" value="ECO:0007669"/>
    <property type="project" value="TreeGrafter"/>
</dbReference>
<evidence type="ECO:0000256" key="2">
    <source>
        <dbReference type="ARBA" id="ARBA00023125"/>
    </source>
</evidence>
<evidence type="ECO:0000259" key="5">
    <source>
        <dbReference type="PROSITE" id="PS51063"/>
    </source>
</evidence>
<dbReference type="Pfam" id="PF13545">
    <property type="entry name" value="HTH_Crp_2"/>
    <property type="match status" value="1"/>
</dbReference>
<evidence type="ECO:0000256" key="4">
    <source>
        <dbReference type="SAM" id="MobiDB-lite"/>
    </source>
</evidence>
<dbReference type="InterPro" id="IPR050397">
    <property type="entry name" value="Env_Response_Regulators"/>
</dbReference>
<organism evidence="6 7">
    <name type="scientific">Limnohabitans radicicola</name>
    <dbReference type="NCBI Taxonomy" id="2771427"/>
    <lineage>
        <taxon>Bacteria</taxon>
        <taxon>Pseudomonadati</taxon>
        <taxon>Pseudomonadota</taxon>
        <taxon>Betaproteobacteria</taxon>
        <taxon>Burkholderiales</taxon>
        <taxon>Comamonadaceae</taxon>
        <taxon>Limnohabitans</taxon>
    </lineage>
</organism>
<dbReference type="InterPro" id="IPR014710">
    <property type="entry name" value="RmlC-like_jellyroll"/>
</dbReference>
<keyword evidence="7" id="KW-1185">Reference proteome</keyword>
<dbReference type="AlphaFoldDB" id="A0A927FFS9"/>
<feature type="region of interest" description="Disordered" evidence="4">
    <location>
        <begin position="1"/>
        <end position="25"/>
    </location>
</feature>
<dbReference type="PROSITE" id="PS51063">
    <property type="entry name" value="HTH_CRP_2"/>
    <property type="match status" value="1"/>
</dbReference>
<dbReference type="SUPFAM" id="SSF46785">
    <property type="entry name" value="Winged helix' DNA-binding domain"/>
    <property type="match status" value="1"/>
</dbReference>
<gene>
    <name evidence="6" type="ORF">IC609_08755</name>
</gene>
<proteinExistence type="predicted"/>
<reference evidence="6" key="1">
    <citation type="submission" date="2020-09" db="EMBL/GenBank/DDBJ databases">
        <title>Genome seq and assembly of Limnohabitants sp.</title>
        <authorList>
            <person name="Chhetri G."/>
        </authorList>
    </citation>
    <scope>NUCLEOTIDE SEQUENCE</scope>
    <source>
        <strain evidence="6">JUR4</strain>
    </source>
</reference>
<dbReference type="Gene3D" id="2.60.120.10">
    <property type="entry name" value="Jelly Rolls"/>
    <property type="match status" value="1"/>
</dbReference>
<dbReference type="InterPro" id="IPR036390">
    <property type="entry name" value="WH_DNA-bd_sf"/>
</dbReference>
<dbReference type="RefSeq" id="WP_191819127.1">
    <property type="nucleotide sequence ID" value="NZ_JACYFT010000002.1"/>
</dbReference>
<evidence type="ECO:0000256" key="3">
    <source>
        <dbReference type="ARBA" id="ARBA00023163"/>
    </source>
</evidence>
<feature type="domain" description="HTH crp-type" evidence="5">
    <location>
        <begin position="162"/>
        <end position="228"/>
    </location>
</feature>
<keyword evidence="2" id="KW-0238">DNA-binding</keyword>
<accession>A0A927FFS9</accession>
<sequence length="247" mass="27166">MKTASDPAGLTPSRHQQAKAGRSPKDNLILRQLGEAAYQRLLPHLQPVLLKKNTLLSEPGSSKPHVYFPIDAVVASQRHLADGSMIDASIIGCHGLLLAGPCCGVATDDSAVVRVTGMAYRLETPQFIDMIRHDEVTLMKFLSLSQIHHQKMAKQLACNQHHTARQRVAKLLLQFMDLVDSDTIACTHQEMADSLGVRREAVSLTLKSLDQEGILQIQRGAVTVLDRQLLSACACECYGEWLSMRGH</sequence>
<evidence type="ECO:0000313" key="6">
    <source>
        <dbReference type="EMBL" id="MBD8050634.1"/>
    </source>
</evidence>
<protein>
    <submittedName>
        <fullName evidence="6">Crp/Fnr family transcriptional regulator</fullName>
    </submittedName>
</protein>
<dbReference type="EMBL" id="JACYFT010000002">
    <property type="protein sequence ID" value="MBD8050634.1"/>
    <property type="molecule type" value="Genomic_DNA"/>
</dbReference>
<dbReference type="SMART" id="SM00419">
    <property type="entry name" value="HTH_CRP"/>
    <property type="match status" value="1"/>
</dbReference>
<dbReference type="PANTHER" id="PTHR24567">
    <property type="entry name" value="CRP FAMILY TRANSCRIPTIONAL REGULATORY PROTEIN"/>
    <property type="match status" value="1"/>
</dbReference>
<comment type="caution">
    <text evidence="6">The sequence shown here is derived from an EMBL/GenBank/DDBJ whole genome shotgun (WGS) entry which is preliminary data.</text>
</comment>
<dbReference type="Proteomes" id="UP000647424">
    <property type="component" value="Unassembled WGS sequence"/>
</dbReference>
<keyword evidence="1" id="KW-0805">Transcription regulation</keyword>